<reference evidence="1" key="1">
    <citation type="journal article" date="2009" name="PLoS Genet.">
        <title>Sequencing, mapping, and analysis of 27,455 maize full-length cDNAs.</title>
        <authorList>
            <person name="Soderlund C."/>
            <person name="Descour A."/>
            <person name="Kudrna D."/>
            <person name="Bomhoff M."/>
            <person name="Boyd L."/>
            <person name="Currie J."/>
            <person name="Angelova A."/>
            <person name="Collura K."/>
            <person name="Wissotski M."/>
            <person name="Ashley E."/>
            <person name="Morrow D."/>
            <person name="Fernandes J."/>
            <person name="Walbot V."/>
            <person name="Yu Y."/>
        </authorList>
    </citation>
    <scope>NUCLEOTIDE SEQUENCE</scope>
    <source>
        <strain evidence="1">B73</strain>
    </source>
</reference>
<dbReference type="PaxDb" id="4577-GRMZM5G866910_P01"/>
<evidence type="ECO:0000313" key="1">
    <source>
        <dbReference type="EMBL" id="ACF82837.1"/>
    </source>
</evidence>
<accession>B4FL44</accession>
<dbReference type="HOGENOM" id="CLU_2708456_0_0_1"/>
<proteinExistence type="evidence at transcript level"/>
<dbReference type="InParanoid" id="B4FL44"/>
<name>B4FL44_MAIZE</name>
<gene>
    <name evidence="2" type="ORF">ZEAMMB73_Zm00001d052972</name>
</gene>
<dbReference type="EMBL" id="BT037832">
    <property type="protein sequence ID" value="ACF82837.1"/>
    <property type="molecule type" value="mRNA"/>
</dbReference>
<evidence type="ECO:0000313" key="2">
    <source>
        <dbReference type="EMBL" id="AQK58453.1"/>
    </source>
</evidence>
<sequence>MTTVSRRTVATHLAGVSSSSSVSNATFALLLQSLLTRMISTDFHKECRHLRSHPLLRRTHGYGVPQTGILFIH</sequence>
<organism evidence="1">
    <name type="scientific">Zea mays</name>
    <name type="common">Maize</name>
    <dbReference type="NCBI Taxonomy" id="4577"/>
    <lineage>
        <taxon>Eukaryota</taxon>
        <taxon>Viridiplantae</taxon>
        <taxon>Streptophyta</taxon>
        <taxon>Embryophyta</taxon>
        <taxon>Tracheophyta</taxon>
        <taxon>Spermatophyta</taxon>
        <taxon>Magnoliopsida</taxon>
        <taxon>Liliopsida</taxon>
        <taxon>Poales</taxon>
        <taxon>Poaceae</taxon>
        <taxon>PACMAD clade</taxon>
        <taxon>Panicoideae</taxon>
        <taxon>Andropogonodae</taxon>
        <taxon>Andropogoneae</taxon>
        <taxon>Tripsacinae</taxon>
        <taxon>Zea</taxon>
    </lineage>
</organism>
<reference evidence="2" key="2">
    <citation type="submission" date="2015-12" db="EMBL/GenBank/DDBJ databases">
        <title>Update maize B73 reference genome by single molecule sequencing technologies.</title>
        <authorList>
            <consortium name="Maize Genome Sequencing Project"/>
            <person name="Ware D."/>
        </authorList>
    </citation>
    <scope>NUCLEOTIDE SEQUENCE</scope>
    <source>
        <tissue evidence="2">Seedling</tissue>
    </source>
</reference>
<dbReference type="EMBL" id="CM000780">
    <property type="protein sequence ID" value="AQK58453.1"/>
    <property type="molecule type" value="Genomic_DNA"/>
</dbReference>
<protein>
    <submittedName>
        <fullName evidence="1">Uncharacterized protein</fullName>
    </submittedName>
</protein>